<dbReference type="Proteomes" id="UP001161390">
    <property type="component" value="Unassembled WGS sequence"/>
</dbReference>
<organism evidence="1 2">
    <name type="scientific">Algimonas porphyrae</name>
    <dbReference type="NCBI Taxonomy" id="1128113"/>
    <lineage>
        <taxon>Bacteria</taxon>
        <taxon>Pseudomonadati</taxon>
        <taxon>Pseudomonadota</taxon>
        <taxon>Alphaproteobacteria</taxon>
        <taxon>Maricaulales</taxon>
        <taxon>Robiginitomaculaceae</taxon>
        <taxon>Algimonas</taxon>
    </lineage>
</organism>
<keyword evidence="2" id="KW-1185">Reference proteome</keyword>
<comment type="caution">
    <text evidence="1">The sequence shown here is derived from an EMBL/GenBank/DDBJ whole genome shotgun (WGS) entry which is preliminary data.</text>
</comment>
<reference evidence="1" key="1">
    <citation type="journal article" date="2014" name="Int. J. Syst. Evol. Microbiol.">
        <title>Complete genome of a new Firmicutes species belonging to the dominant human colonic microbiota ('Ruminococcus bicirculans') reveals two chromosomes and a selective capacity to utilize plant glucans.</title>
        <authorList>
            <consortium name="NISC Comparative Sequencing Program"/>
            <person name="Wegmann U."/>
            <person name="Louis P."/>
            <person name="Goesmann A."/>
            <person name="Henrissat B."/>
            <person name="Duncan S.H."/>
            <person name="Flint H.J."/>
        </authorList>
    </citation>
    <scope>NUCLEOTIDE SEQUENCE</scope>
    <source>
        <strain evidence="1">NBRC 108216</strain>
    </source>
</reference>
<protein>
    <submittedName>
        <fullName evidence="1">Uncharacterized protein</fullName>
    </submittedName>
</protein>
<reference evidence="1" key="2">
    <citation type="submission" date="2023-01" db="EMBL/GenBank/DDBJ databases">
        <title>Draft genome sequence of Algimonas porphyrae strain NBRC 108216.</title>
        <authorList>
            <person name="Sun Q."/>
            <person name="Mori K."/>
        </authorList>
    </citation>
    <scope>NUCLEOTIDE SEQUENCE</scope>
    <source>
        <strain evidence="1">NBRC 108216</strain>
    </source>
</reference>
<accession>A0ABQ5V4G7</accession>
<evidence type="ECO:0000313" key="2">
    <source>
        <dbReference type="Proteomes" id="UP001161390"/>
    </source>
</evidence>
<dbReference type="EMBL" id="BSNJ01000004">
    <property type="protein sequence ID" value="GLQ21172.1"/>
    <property type="molecule type" value="Genomic_DNA"/>
</dbReference>
<gene>
    <name evidence="1" type="ORF">GCM10007854_21270</name>
</gene>
<proteinExistence type="predicted"/>
<sequence length="163" mass="17549">MTTACAFALGAAQAYANDAPNNSVAPASVSASPVALTPTATESRIWMYEKTAVSENPPIARAYHPSVTVVRADEPLPQLVVPLNIDMRMTSRSVPDLNDKQAYERDVSLREIDLIEDSPLFIGAQGATEFDTRDAMKTRAAYPKSIEIDPLYTLAGAGVETSF</sequence>
<dbReference type="RefSeq" id="WP_284372450.1">
    <property type="nucleotide sequence ID" value="NZ_BSNJ01000004.1"/>
</dbReference>
<name>A0ABQ5V4G7_9PROT</name>
<evidence type="ECO:0000313" key="1">
    <source>
        <dbReference type="EMBL" id="GLQ21172.1"/>
    </source>
</evidence>